<evidence type="ECO:0000313" key="2">
    <source>
        <dbReference type="Proteomes" id="UP001143307"/>
    </source>
</evidence>
<dbReference type="InterPro" id="IPR029069">
    <property type="entry name" value="HotDog_dom_sf"/>
</dbReference>
<proteinExistence type="predicted"/>
<dbReference type="RefSeq" id="WP_279254030.1">
    <property type="nucleotide sequence ID" value="NZ_SHNP01000007.1"/>
</dbReference>
<keyword evidence="2" id="KW-1185">Reference proteome</keyword>
<dbReference type="SUPFAM" id="SSF54637">
    <property type="entry name" value="Thioesterase/thiol ester dehydrase-isomerase"/>
    <property type="match status" value="1"/>
</dbReference>
<organism evidence="1 2">
    <name type="scientific">Candidatus Seongchinamella marina</name>
    <dbReference type="NCBI Taxonomy" id="2518990"/>
    <lineage>
        <taxon>Bacteria</taxon>
        <taxon>Pseudomonadati</taxon>
        <taxon>Pseudomonadota</taxon>
        <taxon>Gammaproteobacteria</taxon>
        <taxon>Cellvibrionales</taxon>
        <taxon>Halieaceae</taxon>
        <taxon>Seongchinamella</taxon>
    </lineage>
</organism>
<evidence type="ECO:0008006" key="3">
    <source>
        <dbReference type="Google" id="ProtNLM"/>
    </source>
</evidence>
<sequence>MTAFKTAVTLCGPLRHPRQMLQEQTYEGHVSIHDDNMANDLGFSGAPIEGPTHFSQFDHLLFELFGKAWFENGCISAHYQNMVIEGEEVRAFATPADDKKSAVIWAEKKDGTPVLQGSACIGPNHPESELDRRRARLRPSQQLVILAEQHIGMKGKQDEHVVMGFDQQMGDLYPFSLNEKVERMTEPSSWYTNAGGSQSPWGKAIIPFEMISVLTEYSAREAEIPRKGPAVGLFVDQEIKLIKGPLFVNHPYRLQREVIHLAESRRVESSWTLTKVYDEKSNELVAECILNHSLVKSSYKKYEEEAIALGKSSS</sequence>
<evidence type="ECO:0000313" key="1">
    <source>
        <dbReference type="EMBL" id="MCX2975391.1"/>
    </source>
</evidence>
<protein>
    <recommendedName>
        <fullName evidence="3">Dehydrogenase (DH) domain-containing protein</fullName>
    </recommendedName>
</protein>
<reference evidence="1" key="1">
    <citation type="submission" date="2019-02" db="EMBL/GenBank/DDBJ databases">
        <authorList>
            <person name="Li S.-H."/>
        </authorList>
    </citation>
    <scope>NUCLEOTIDE SEQUENCE</scope>
    <source>
        <strain evidence="1">IMCC8485</strain>
    </source>
</reference>
<comment type="caution">
    <text evidence="1">The sequence shown here is derived from an EMBL/GenBank/DDBJ whole genome shotgun (WGS) entry which is preliminary data.</text>
</comment>
<dbReference type="Proteomes" id="UP001143307">
    <property type="component" value="Unassembled WGS sequence"/>
</dbReference>
<name>A0ABT3T0N4_9GAMM</name>
<accession>A0ABT3T0N4</accession>
<gene>
    <name evidence="1" type="ORF">EYC87_17560</name>
</gene>
<dbReference type="EMBL" id="SHNP01000007">
    <property type="protein sequence ID" value="MCX2975391.1"/>
    <property type="molecule type" value="Genomic_DNA"/>
</dbReference>